<dbReference type="SUPFAM" id="SSF56219">
    <property type="entry name" value="DNase I-like"/>
    <property type="match status" value="1"/>
</dbReference>
<sequence length="235" mass="27087">MFWTNNFEVDIEEDHAQFVNAKISSLMCKEEVVLTAVYASCNIPTRRQLWEGMLTTSNTALSWIVMGDFNVVKGHSEQVGCKALDPRALEDFNDCLMNCRLEDAGYQGASFSWTNGRIAKRLDRVLFNPAYGELFPHVKVKQFAKTISDHAPLLVKNCKSIGVAKRSFQFQKMWLHHPDFHKLVEENWKLPIFGDPLMVLGLKLKRLKGVLKTWNKTRTDYVRIGEKAVFSFRRK</sequence>
<reference evidence="2 3" key="1">
    <citation type="submission" date="2024-01" db="EMBL/GenBank/DDBJ databases">
        <title>The complete chloroplast genome sequence of Lithospermum erythrorhizon: insights into the phylogenetic relationship among Boraginaceae species and the maternal lineages of purple gromwells.</title>
        <authorList>
            <person name="Okada T."/>
            <person name="Watanabe K."/>
        </authorList>
    </citation>
    <scope>NUCLEOTIDE SEQUENCE [LARGE SCALE GENOMIC DNA]</scope>
</reference>
<gene>
    <name evidence="2" type="ORF">LIER_24752</name>
</gene>
<dbReference type="Gene3D" id="3.60.10.10">
    <property type="entry name" value="Endonuclease/exonuclease/phosphatase"/>
    <property type="match status" value="1"/>
</dbReference>
<comment type="caution">
    <text evidence="2">The sequence shown here is derived from an EMBL/GenBank/DDBJ whole genome shotgun (WGS) entry which is preliminary data.</text>
</comment>
<feature type="domain" description="Endonuclease/exonuclease/phosphatase" evidence="1">
    <location>
        <begin position="52"/>
        <end position="150"/>
    </location>
</feature>
<evidence type="ECO:0000313" key="3">
    <source>
        <dbReference type="Proteomes" id="UP001454036"/>
    </source>
</evidence>
<organism evidence="2 3">
    <name type="scientific">Lithospermum erythrorhizon</name>
    <name type="common">Purple gromwell</name>
    <name type="synonym">Lithospermum officinale var. erythrorhizon</name>
    <dbReference type="NCBI Taxonomy" id="34254"/>
    <lineage>
        <taxon>Eukaryota</taxon>
        <taxon>Viridiplantae</taxon>
        <taxon>Streptophyta</taxon>
        <taxon>Embryophyta</taxon>
        <taxon>Tracheophyta</taxon>
        <taxon>Spermatophyta</taxon>
        <taxon>Magnoliopsida</taxon>
        <taxon>eudicotyledons</taxon>
        <taxon>Gunneridae</taxon>
        <taxon>Pentapetalae</taxon>
        <taxon>asterids</taxon>
        <taxon>lamiids</taxon>
        <taxon>Boraginales</taxon>
        <taxon>Boraginaceae</taxon>
        <taxon>Boraginoideae</taxon>
        <taxon>Lithospermeae</taxon>
        <taxon>Lithospermum</taxon>
    </lineage>
</organism>
<accession>A0AAV3R263</accession>
<dbReference type="AlphaFoldDB" id="A0AAV3R263"/>
<dbReference type="PANTHER" id="PTHR33710:SF71">
    <property type="entry name" value="ENDONUCLEASE_EXONUCLEASE_PHOSPHATASE DOMAIN-CONTAINING PROTEIN"/>
    <property type="match status" value="1"/>
</dbReference>
<evidence type="ECO:0000259" key="1">
    <source>
        <dbReference type="Pfam" id="PF03372"/>
    </source>
</evidence>
<dbReference type="InterPro" id="IPR036691">
    <property type="entry name" value="Endo/exonu/phosph_ase_sf"/>
</dbReference>
<dbReference type="Pfam" id="PF03372">
    <property type="entry name" value="Exo_endo_phos"/>
    <property type="match status" value="1"/>
</dbReference>
<dbReference type="EMBL" id="BAABME010007273">
    <property type="protein sequence ID" value="GAA0170512.1"/>
    <property type="molecule type" value="Genomic_DNA"/>
</dbReference>
<dbReference type="PANTHER" id="PTHR33710">
    <property type="entry name" value="BNAC02G09200D PROTEIN"/>
    <property type="match status" value="1"/>
</dbReference>
<evidence type="ECO:0000313" key="2">
    <source>
        <dbReference type="EMBL" id="GAA0170512.1"/>
    </source>
</evidence>
<proteinExistence type="predicted"/>
<name>A0AAV3R263_LITER</name>
<dbReference type="Proteomes" id="UP001454036">
    <property type="component" value="Unassembled WGS sequence"/>
</dbReference>
<dbReference type="GO" id="GO:0003824">
    <property type="term" value="F:catalytic activity"/>
    <property type="evidence" value="ECO:0007669"/>
    <property type="project" value="InterPro"/>
</dbReference>
<keyword evidence="3" id="KW-1185">Reference proteome</keyword>
<dbReference type="InterPro" id="IPR005135">
    <property type="entry name" value="Endo/exonuclease/phosphatase"/>
</dbReference>
<protein>
    <recommendedName>
        <fullName evidence="1">Endonuclease/exonuclease/phosphatase domain-containing protein</fullName>
    </recommendedName>
</protein>